<dbReference type="Proteomes" id="UP000800092">
    <property type="component" value="Unassembled WGS sequence"/>
</dbReference>
<reference evidence="1" key="1">
    <citation type="journal article" date="2020" name="Stud. Mycol.">
        <title>101 Dothideomycetes genomes: a test case for predicting lifestyles and emergence of pathogens.</title>
        <authorList>
            <person name="Haridas S."/>
            <person name="Albert R."/>
            <person name="Binder M."/>
            <person name="Bloem J."/>
            <person name="Labutti K."/>
            <person name="Salamov A."/>
            <person name="Andreopoulos B."/>
            <person name="Baker S."/>
            <person name="Barry K."/>
            <person name="Bills G."/>
            <person name="Bluhm B."/>
            <person name="Cannon C."/>
            <person name="Castanera R."/>
            <person name="Culley D."/>
            <person name="Daum C."/>
            <person name="Ezra D."/>
            <person name="Gonzalez J."/>
            <person name="Henrissat B."/>
            <person name="Kuo A."/>
            <person name="Liang C."/>
            <person name="Lipzen A."/>
            <person name="Lutzoni F."/>
            <person name="Magnuson J."/>
            <person name="Mondo S."/>
            <person name="Nolan M."/>
            <person name="Ohm R."/>
            <person name="Pangilinan J."/>
            <person name="Park H.-J."/>
            <person name="Ramirez L."/>
            <person name="Alfaro M."/>
            <person name="Sun H."/>
            <person name="Tritt A."/>
            <person name="Yoshinaga Y."/>
            <person name="Zwiers L.-H."/>
            <person name="Turgeon B."/>
            <person name="Goodwin S."/>
            <person name="Spatafora J."/>
            <person name="Crous P."/>
            <person name="Grigoriev I."/>
        </authorList>
    </citation>
    <scope>NUCLEOTIDE SEQUENCE</scope>
    <source>
        <strain evidence="1">Tuck. ex Michener</strain>
    </source>
</reference>
<dbReference type="EMBL" id="ML992202">
    <property type="protein sequence ID" value="KAF2228357.1"/>
    <property type="molecule type" value="Genomic_DNA"/>
</dbReference>
<dbReference type="AlphaFoldDB" id="A0A6A6GRP7"/>
<evidence type="ECO:0000313" key="1">
    <source>
        <dbReference type="EMBL" id="KAF2228357.1"/>
    </source>
</evidence>
<name>A0A6A6GRP7_VIRVR</name>
<proteinExistence type="predicted"/>
<keyword evidence="2" id="KW-1185">Reference proteome</keyword>
<sequence>MVIFDVAGVLAEGVLTAHRPYAIILRVALYNGNFFEFGLIINIIDTNFLKTSRLGSQFYSFSDRLRMVRGYDTSFPPHLHGPTTCTPSRLF</sequence>
<accession>A0A6A6GRP7</accession>
<protein>
    <submittedName>
        <fullName evidence="1">Uncharacterized protein</fullName>
    </submittedName>
</protein>
<evidence type="ECO:0000313" key="2">
    <source>
        <dbReference type="Proteomes" id="UP000800092"/>
    </source>
</evidence>
<gene>
    <name evidence="1" type="ORF">EV356DRAFT_538362</name>
</gene>
<organism evidence="1 2">
    <name type="scientific">Viridothelium virens</name>
    <name type="common">Speckled blister lichen</name>
    <name type="synonym">Trypethelium virens</name>
    <dbReference type="NCBI Taxonomy" id="1048519"/>
    <lineage>
        <taxon>Eukaryota</taxon>
        <taxon>Fungi</taxon>
        <taxon>Dikarya</taxon>
        <taxon>Ascomycota</taxon>
        <taxon>Pezizomycotina</taxon>
        <taxon>Dothideomycetes</taxon>
        <taxon>Dothideomycetes incertae sedis</taxon>
        <taxon>Trypetheliales</taxon>
        <taxon>Trypetheliaceae</taxon>
        <taxon>Viridothelium</taxon>
    </lineage>
</organism>